<dbReference type="EMBL" id="NEVP01000012">
    <property type="protein sequence ID" value="OZI45720.1"/>
    <property type="molecule type" value="Genomic_DNA"/>
</dbReference>
<evidence type="ECO:0000256" key="2">
    <source>
        <dbReference type="ARBA" id="ARBA00023125"/>
    </source>
</evidence>
<dbReference type="PANTHER" id="PTHR47506:SF6">
    <property type="entry name" value="HTH-TYPE TRANSCRIPTIONAL REPRESSOR NEMR"/>
    <property type="match status" value="1"/>
</dbReference>
<dbReference type="InterPro" id="IPR009057">
    <property type="entry name" value="Homeodomain-like_sf"/>
</dbReference>
<proteinExistence type="predicted"/>
<dbReference type="GO" id="GO:0003677">
    <property type="term" value="F:DNA binding"/>
    <property type="evidence" value="ECO:0007669"/>
    <property type="project" value="UniProtKB-UniRule"/>
</dbReference>
<dbReference type="PANTHER" id="PTHR47506">
    <property type="entry name" value="TRANSCRIPTIONAL REGULATORY PROTEIN"/>
    <property type="match status" value="1"/>
</dbReference>
<dbReference type="PROSITE" id="PS50977">
    <property type="entry name" value="HTH_TETR_2"/>
    <property type="match status" value="1"/>
</dbReference>
<dbReference type="OrthoDB" id="5293507at2"/>
<gene>
    <name evidence="6" type="ORF">CAL25_21050</name>
</gene>
<keyword evidence="1" id="KW-0805">Transcription regulation</keyword>
<evidence type="ECO:0000259" key="5">
    <source>
        <dbReference type="PROSITE" id="PS50977"/>
    </source>
</evidence>
<name>A0A261T9E1_9BORD</name>
<accession>A0A261T9E1</accession>
<keyword evidence="3" id="KW-0804">Transcription</keyword>
<comment type="caution">
    <text evidence="6">The sequence shown here is derived from an EMBL/GenBank/DDBJ whole genome shotgun (WGS) entry which is preliminary data.</text>
</comment>
<evidence type="ECO:0000313" key="7">
    <source>
        <dbReference type="Proteomes" id="UP000216913"/>
    </source>
</evidence>
<evidence type="ECO:0000256" key="1">
    <source>
        <dbReference type="ARBA" id="ARBA00023015"/>
    </source>
</evidence>
<dbReference type="SUPFAM" id="SSF46689">
    <property type="entry name" value="Homeodomain-like"/>
    <property type="match status" value="1"/>
</dbReference>
<evidence type="ECO:0000313" key="6">
    <source>
        <dbReference type="EMBL" id="OZI45720.1"/>
    </source>
</evidence>
<protein>
    <submittedName>
        <fullName evidence="6">TetR family transcriptional regulator</fullName>
    </submittedName>
</protein>
<dbReference type="SUPFAM" id="SSF48498">
    <property type="entry name" value="Tetracyclin repressor-like, C-terminal domain"/>
    <property type="match status" value="1"/>
</dbReference>
<keyword evidence="7" id="KW-1185">Reference proteome</keyword>
<evidence type="ECO:0000256" key="3">
    <source>
        <dbReference type="ARBA" id="ARBA00023163"/>
    </source>
</evidence>
<organism evidence="6 7">
    <name type="scientific">Bordetella genomosp. 5</name>
    <dbReference type="NCBI Taxonomy" id="1395608"/>
    <lineage>
        <taxon>Bacteria</taxon>
        <taxon>Pseudomonadati</taxon>
        <taxon>Pseudomonadota</taxon>
        <taxon>Betaproteobacteria</taxon>
        <taxon>Burkholderiales</taxon>
        <taxon>Alcaligenaceae</taxon>
        <taxon>Bordetella</taxon>
    </lineage>
</organism>
<dbReference type="Proteomes" id="UP000216913">
    <property type="component" value="Unassembled WGS sequence"/>
</dbReference>
<feature type="domain" description="HTH tetR-type" evidence="5">
    <location>
        <begin position="7"/>
        <end position="67"/>
    </location>
</feature>
<dbReference type="Pfam" id="PF16925">
    <property type="entry name" value="TetR_C_13"/>
    <property type="match status" value="1"/>
</dbReference>
<dbReference type="Pfam" id="PF00440">
    <property type="entry name" value="TetR_N"/>
    <property type="match status" value="1"/>
</dbReference>
<feature type="DNA-binding region" description="H-T-H motif" evidence="4">
    <location>
        <begin position="30"/>
        <end position="49"/>
    </location>
</feature>
<keyword evidence="2 4" id="KW-0238">DNA-binding</keyword>
<dbReference type="InterPro" id="IPR011075">
    <property type="entry name" value="TetR_C"/>
</dbReference>
<dbReference type="RefSeq" id="WP_094803516.1">
    <property type="nucleotide sequence ID" value="NZ_NEVN01000002.1"/>
</dbReference>
<reference evidence="6 7" key="1">
    <citation type="submission" date="2017-05" db="EMBL/GenBank/DDBJ databases">
        <title>Complete and WGS of Bordetella genogroups.</title>
        <authorList>
            <person name="Spilker T."/>
            <person name="LiPuma J."/>
        </authorList>
    </citation>
    <scope>NUCLEOTIDE SEQUENCE [LARGE SCALE GENOMIC DNA]</scope>
    <source>
        <strain evidence="6 7">AU10456</strain>
    </source>
</reference>
<dbReference type="Gene3D" id="1.10.357.10">
    <property type="entry name" value="Tetracycline Repressor, domain 2"/>
    <property type="match status" value="1"/>
</dbReference>
<dbReference type="AlphaFoldDB" id="A0A261T9E1"/>
<sequence length="199" mass="21720">MDTQTPTNTRDQLLSHAQKLIRTRGCNGFSYRDLADHVGVKTSSIHYYFPCKDDLLYEAVESYSTRALAALRAIDTTLPAQEQLDAYLHLLETQACGDGDELCLGGMLAAEVMSLPEKVRLALQGFFNAHESWLARVLREGAAQGTLKFSGSPEVTARALFSTVQGCLISSRLFHEPPRLCQAVGAMYVECDGGKAATS</sequence>
<dbReference type="InterPro" id="IPR001647">
    <property type="entry name" value="HTH_TetR"/>
</dbReference>
<evidence type="ECO:0000256" key="4">
    <source>
        <dbReference type="PROSITE-ProRule" id="PRU00335"/>
    </source>
</evidence>
<dbReference type="InterPro" id="IPR036271">
    <property type="entry name" value="Tet_transcr_reg_TetR-rel_C_sf"/>
</dbReference>